<evidence type="ECO:0000313" key="5">
    <source>
        <dbReference type="Proteomes" id="UP000015453"/>
    </source>
</evidence>
<dbReference type="PANTHER" id="PTHR13948:SF38">
    <property type="entry name" value="D111_G-PATCH DOMAIN-CONTAINING PROTEIN"/>
    <property type="match status" value="1"/>
</dbReference>
<dbReference type="PANTHER" id="PTHR13948">
    <property type="entry name" value="RNA-BINDING PROTEIN"/>
    <property type="match status" value="1"/>
</dbReference>
<dbReference type="AlphaFoldDB" id="S8DC00"/>
<feature type="region of interest" description="Disordered" evidence="3">
    <location>
        <begin position="175"/>
        <end position="195"/>
    </location>
</feature>
<dbReference type="GO" id="GO:0000398">
    <property type="term" value="P:mRNA splicing, via spliceosome"/>
    <property type="evidence" value="ECO:0007669"/>
    <property type="project" value="TreeGrafter"/>
</dbReference>
<keyword evidence="2" id="KW-0539">Nucleus</keyword>
<evidence type="ECO:0000256" key="3">
    <source>
        <dbReference type="SAM" id="MobiDB-lite"/>
    </source>
</evidence>
<reference evidence="4 5" key="1">
    <citation type="journal article" date="2013" name="BMC Genomics">
        <title>The miniature genome of a carnivorous plant Genlisea aurea contains a low number of genes and short non-coding sequences.</title>
        <authorList>
            <person name="Leushkin E.V."/>
            <person name="Sutormin R.A."/>
            <person name="Nabieva E.R."/>
            <person name="Penin A.A."/>
            <person name="Kondrashov A.S."/>
            <person name="Logacheva M.D."/>
        </authorList>
    </citation>
    <scope>NUCLEOTIDE SEQUENCE [LARGE SCALE GENOMIC DNA]</scope>
</reference>
<feature type="non-terminal residue" evidence="4">
    <location>
        <position position="229"/>
    </location>
</feature>
<dbReference type="OrthoDB" id="4822at2759"/>
<name>S8DC00_9LAMI</name>
<sequence>SGVSEEEENWRAQYGQVSHQSTTEDRTLHLQAVDLWDWSLVKELRKDGKKEVSRLIGMLTKRTAKLHPSVSSARRIFKTAPVCETHLDVVRVTSGRVYRLRIPSLQYLSSSPSYDPSNPTKDWGFPELSIRDDEPRNTEESSFLLDRIVTSGWIVSRVIQGHRYRDRAAERRSLHGGFGIGPGQKHDAASSVVDSVPSSPEAAAAESLSVSFGAGSYARNLLEGMGWKE</sequence>
<accession>S8DC00</accession>
<proteinExistence type="predicted"/>
<evidence type="ECO:0000256" key="1">
    <source>
        <dbReference type="ARBA" id="ARBA00004123"/>
    </source>
</evidence>
<dbReference type="EMBL" id="AUSU01007677">
    <property type="protein sequence ID" value="EPS60288.1"/>
    <property type="molecule type" value="Genomic_DNA"/>
</dbReference>
<dbReference type="GO" id="GO:0003723">
    <property type="term" value="F:RNA binding"/>
    <property type="evidence" value="ECO:0007669"/>
    <property type="project" value="TreeGrafter"/>
</dbReference>
<dbReference type="Proteomes" id="UP000015453">
    <property type="component" value="Unassembled WGS sequence"/>
</dbReference>
<comment type="caution">
    <text evidence="4">The sequence shown here is derived from an EMBL/GenBank/DDBJ whole genome shotgun (WGS) entry which is preliminary data.</text>
</comment>
<comment type="subcellular location">
    <subcellularLocation>
        <location evidence="1">Nucleus</location>
    </subcellularLocation>
</comment>
<gene>
    <name evidence="4" type="ORF">M569_14516</name>
</gene>
<evidence type="ECO:0000256" key="2">
    <source>
        <dbReference type="ARBA" id="ARBA00023242"/>
    </source>
</evidence>
<protein>
    <submittedName>
        <fullName evidence="4">Uncharacterized protein</fullName>
    </submittedName>
</protein>
<organism evidence="4 5">
    <name type="scientific">Genlisea aurea</name>
    <dbReference type="NCBI Taxonomy" id="192259"/>
    <lineage>
        <taxon>Eukaryota</taxon>
        <taxon>Viridiplantae</taxon>
        <taxon>Streptophyta</taxon>
        <taxon>Embryophyta</taxon>
        <taxon>Tracheophyta</taxon>
        <taxon>Spermatophyta</taxon>
        <taxon>Magnoliopsida</taxon>
        <taxon>eudicotyledons</taxon>
        <taxon>Gunneridae</taxon>
        <taxon>Pentapetalae</taxon>
        <taxon>asterids</taxon>
        <taxon>lamiids</taxon>
        <taxon>Lamiales</taxon>
        <taxon>Lentibulariaceae</taxon>
        <taxon>Genlisea</taxon>
    </lineage>
</organism>
<feature type="non-terminal residue" evidence="4">
    <location>
        <position position="1"/>
    </location>
</feature>
<feature type="region of interest" description="Disordered" evidence="3">
    <location>
        <begin position="1"/>
        <end position="23"/>
    </location>
</feature>
<dbReference type="GO" id="GO:0005634">
    <property type="term" value="C:nucleus"/>
    <property type="evidence" value="ECO:0007669"/>
    <property type="project" value="UniProtKB-SubCell"/>
</dbReference>
<evidence type="ECO:0000313" key="4">
    <source>
        <dbReference type="EMBL" id="EPS60288.1"/>
    </source>
</evidence>
<keyword evidence="5" id="KW-1185">Reference proteome</keyword>